<dbReference type="Pfam" id="PF00580">
    <property type="entry name" value="UvrD-helicase"/>
    <property type="match status" value="1"/>
</dbReference>
<sequence>MDQNSAEWLDEQKRVNKVITVINNKLAAFKGSTSSLKEDIIGLRKNFWEDVTVNIDEPDDVIETYASIKQQAELLSERERSHGQFYKTSKLLQRLKSSPYFGRFDFSEEEGPEESFYIGIGSLMDENDEDFLIYDWRAPVASLYYDYSPGHVSYRTPEEEISGEMTLKRQYVIREGNMEGMFNTGITIGDSLLQKILGSQATTYMKSIVATIQREQNSIIRFEKGSMLIVQGVAGSGKTSVAMQRIAYLLYRHRNQINADQILLFSPNQMFSTYVSSVLPELGEENMQQSTFHEYVKKRLDHEFTVETPFEQLEDKLVSRKKEGVSTEEMMIQFKSGREFKRLIDDYLSALSHTGMLFRNIKFRGQTLITSKEITTYFYQLDSSLALPNRVELVKEWLLHHLQKVEKEEVEKDWAEEEAALLRREDYMEAYESIQKKQFHGEETFDDTVQEERFLRALVVERKLAPLRRQIKRLRFVHLRKIYRQLFDESIKNYEVPTEWEAIRQSSKENLNQKYLPVEDQTPYLYLQDRIEGRKVNASIKYVFMDEAQDYTWFQFHYIQSMFPYAQFTLLGDYHQSIFAHNYGEDTILSPELHEEPPELFELMRSYRSTKQIVEFAKEMVDDGDKIEAFNRQGHLPEVHYTHTEKEHMQALRICAKRRLNEGYQTVAILCKTIEECRQVYNDIGRELQASLIYKETQPFQEGLVILPIYLAKGIEFESVLVFDASDNNFNRKEDRFLLYTACTRAMHVLDIFCKGRMSPFLRTISEDLYIKKTAVQL</sequence>
<reference evidence="7 8" key="1">
    <citation type="submission" date="2022-04" db="EMBL/GenBank/DDBJ databases">
        <title>Halobacillus sp. isolated from saltern.</title>
        <authorList>
            <person name="Won M."/>
            <person name="Lee C.-M."/>
            <person name="Woen H.-Y."/>
            <person name="Kwon S.-W."/>
        </authorList>
    </citation>
    <scope>NUCLEOTIDE SEQUENCE [LARGE SCALE GENOMIC DNA]</scope>
    <source>
        <strain evidence="7 8">SSBR10-3</strain>
    </source>
</reference>
<protein>
    <submittedName>
        <fullName evidence="7">AAA family ATPase</fullName>
    </submittedName>
</protein>
<dbReference type="NCBIfam" id="NF041464">
    <property type="entry name" value="HelD_BACSU"/>
    <property type="match status" value="1"/>
</dbReference>
<evidence type="ECO:0000256" key="5">
    <source>
        <dbReference type="PROSITE-ProRule" id="PRU00560"/>
    </source>
</evidence>
<accession>A0ABY4ELB5</accession>
<dbReference type="RefSeq" id="WP_244711731.1">
    <property type="nucleotide sequence ID" value="NZ_CP095073.1"/>
</dbReference>
<dbReference type="InterPro" id="IPR000212">
    <property type="entry name" value="DNA_helicase_UvrD/REP"/>
</dbReference>
<dbReference type="InterPro" id="IPR014016">
    <property type="entry name" value="UvrD-like_ATP-bd"/>
</dbReference>
<dbReference type="SUPFAM" id="SSF52540">
    <property type="entry name" value="P-loop containing nucleoside triphosphate hydrolases"/>
    <property type="match status" value="1"/>
</dbReference>
<evidence type="ECO:0000256" key="2">
    <source>
        <dbReference type="ARBA" id="ARBA00022801"/>
    </source>
</evidence>
<dbReference type="EMBL" id="CP095073">
    <property type="protein sequence ID" value="UOQ45195.1"/>
    <property type="molecule type" value="Genomic_DNA"/>
</dbReference>
<dbReference type="PANTHER" id="PTHR11070:SF17">
    <property type="entry name" value="DNA HELICASE IV"/>
    <property type="match status" value="1"/>
</dbReference>
<proteinExistence type="predicted"/>
<evidence type="ECO:0000256" key="1">
    <source>
        <dbReference type="ARBA" id="ARBA00022741"/>
    </source>
</evidence>
<organism evidence="7 8">
    <name type="scientific">Halobacillus salinarum</name>
    <dbReference type="NCBI Taxonomy" id="2932257"/>
    <lineage>
        <taxon>Bacteria</taxon>
        <taxon>Bacillati</taxon>
        <taxon>Bacillota</taxon>
        <taxon>Bacilli</taxon>
        <taxon>Bacillales</taxon>
        <taxon>Bacillaceae</taxon>
        <taxon>Halobacillus</taxon>
    </lineage>
</organism>
<evidence type="ECO:0000259" key="6">
    <source>
        <dbReference type="PROSITE" id="PS51198"/>
    </source>
</evidence>
<dbReference type="PROSITE" id="PS51198">
    <property type="entry name" value="UVRD_HELICASE_ATP_BIND"/>
    <property type="match status" value="1"/>
</dbReference>
<keyword evidence="3 5" id="KW-0347">Helicase</keyword>
<evidence type="ECO:0000313" key="7">
    <source>
        <dbReference type="EMBL" id="UOQ45195.1"/>
    </source>
</evidence>
<evidence type="ECO:0000256" key="4">
    <source>
        <dbReference type="ARBA" id="ARBA00022840"/>
    </source>
</evidence>
<evidence type="ECO:0000256" key="3">
    <source>
        <dbReference type="ARBA" id="ARBA00022806"/>
    </source>
</evidence>
<dbReference type="InterPro" id="IPR048228">
    <property type="entry name" value="HelD_bacillota"/>
</dbReference>
<gene>
    <name evidence="7" type="ORF">MUN89_04395</name>
</gene>
<dbReference type="PANTHER" id="PTHR11070">
    <property type="entry name" value="UVRD / RECB / PCRA DNA HELICASE FAMILY MEMBER"/>
    <property type="match status" value="1"/>
</dbReference>
<dbReference type="Gene3D" id="3.40.50.300">
    <property type="entry name" value="P-loop containing nucleotide triphosphate hydrolases"/>
    <property type="match status" value="3"/>
</dbReference>
<keyword evidence="2 5" id="KW-0378">Hydrolase</keyword>
<feature type="binding site" evidence="5">
    <location>
        <begin position="232"/>
        <end position="239"/>
    </location>
    <ligand>
        <name>ATP</name>
        <dbReference type="ChEBI" id="CHEBI:30616"/>
    </ligand>
</feature>
<keyword evidence="8" id="KW-1185">Reference proteome</keyword>
<dbReference type="Proteomes" id="UP000831787">
    <property type="component" value="Chromosome"/>
</dbReference>
<keyword evidence="1 5" id="KW-0547">Nucleotide-binding</keyword>
<evidence type="ECO:0000313" key="8">
    <source>
        <dbReference type="Proteomes" id="UP000831787"/>
    </source>
</evidence>
<keyword evidence="4 5" id="KW-0067">ATP-binding</keyword>
<dbReference type="InterPro" id="IPR027417">
    <property type="entry name" value="P-loop_NTPase"/>
</dbReference>
<feature type="domain" description="UvrD-like helicase ATP-binding" evidence="6">
    <location>
        <begin position="211"/>
        <end position="610"/>
    </location>
</feature>
<name>A0ABY4ELB5_9BACI</name>